<sequence>TYYYDAFGNIEEEKYYDANGNLTTTPINNNIRYAGYQYDEETELYYLTARMYDPKIARFLQEDTYTGSPDDPLSLNLYVYCGNNPLVYYDPTGHFRIFGVEFGNPIEGFKELFLTTEEEREQNFRIIYLYGGDDAYTTFVTDMGAALVEVGDLFKDPISQMNENNAILDSFLSNDLGLKDSKVYNTAKEALESDIKKVEAAAIYSINMFKSVAQTGYVIIDSNNKQMNFAYDTLGLLTGGSNFESWGNSAQDYYNHQRMLVSIPGNIVTGAVNDVRTLLNPKNAGNYFFNPDASLESIVEYQSAGFDTAMWVIPTAKVAPKIKTRITSTLGSISEKGIKGFVSDIKNGIKLKVGKKGASKALGDLSQASKYGIDTYGNLTKSLKGTGLQAHHIIEQRLADVLGISNTKSMLSVAVTKTEHQAFTNAWRKLIPYGTNYSTLTKTQIWNYAQEVYKDYPALLDAAKKTIFK</sequence>
<dbReference type="PANTHER" id="PTHR32305:SF15">
    <property type="entry name" value="PROTEIN RHSA-RELATED"/>
    <property type="match status" value="1"/>
</dbReference>
<dbReference type="RefSeq" id="WP_155522902.1">
    <property type="nucleotide sequence ID" value="NZ_RLII01000025.1"/>
</dbReference>
<proteinExistence type="predicted"/>
<protein>
    <submittedName>
        <fullName evidence="1">RHS repeat-associated core domain-containing protein</fullName>
    </submittedName>
</protein>
<dbReference type="Gene3D" id="2.180.10.10">
    <property type="entry name" value="RHS repeat-associated core"/>
    <property type="match status" value="1"/>
</dbReference>
<dbReference type="AlphaFoldDB" id="A0A4Q0I1P5"/>
<reference evidence="2" key="1">
    <citation type="submission" date="2018-11" db="EMBL/GenBank/DDBJ databases">
        <title>Genome sequencing of a novel mesophilic and cellulolytic organism within the genus Hungateiclostridium.</title>
        <authorList>
            <person name="Rettenmaier R."/>
            <person name="Liebl W."/>
            <person name="Zverlov V."/>
        </authorList>
    </citation>
    <scope>NUCLEOTIDE SEQUENCE [LARGE SCALE GENOMIC DNA]</scope>
    <source>
        <strain evidence="2">N2K1</strain>
    </source>
</reference>
<dbReference type="InterPro" id="IPR022385">
    <property type="entry name" value="Rhs_assc_core"/>
</dbReference>
<feature type="non-terminal residue" evidence="1">
    <location>
        <position position="1"/>
    </location>
</feature>
<accession>A0A4Q0I1P5</accession>
<organism evidence="1 2">
    <name type="scientific">Acetivibrio mesophilus</name>
    <dbReference type="NCBI Taxonomy" id="2487273"/>
    <lineage>
        <taxon>Bacteria</taxon>
        <taxon>Bacillati</taxon>
        <taxon>Bacillota</taxon>
        <taxon>Clostridia</taxon>
        <taxon>Eubacteriales</taxon>
        <taxon>Oscillospiraceae</taxon>
        <taxon>Acetivibrio</taxon>
    </lineage>
</organism>
<dbReference type="PANTHER" id="PTHR32305">
    <property type="match status" value="1"/>
</dbReference>
<gene>
    <name evidence="1" type="ORF">EFD62_14270</name>
</gene>
<evidence type="ECO:0000313" key="1">
    <source>
        <dbReference type="EMBL" id="RXE58098.1"/>
    </source>
</evidence>
<name>A0A4Q0I1P5_9FIRM</name>
<keyword evidence="2" id="KW-1185">Reference proteome</keyword>
<evidence type="ECO:0000313" key="2">
    <source>
        <dbReference type="Proteomes" id="UP000289166"/>
    </source>
</evidence>
<dbReference type="InterPro" id="IPR050708">
    <property type="entry name" value="T6SS_VgrG/RHS"/>
</dbReference>
<dbReference type="Proteomes" id="UP000289166">
    <property type="component" value="Unassembled WGS sequence"/>
</dbReference>
<comment type="caution">
    <text evidence="1">The sequence shown here is derived from an EMBL/GenBank/DDBJ whole genome shotgun (WGS) entry which is preliminary data.</text>
</comment>
<dbReference type="OrthoDB" id="9815752at2"/>
<dbReference type="NCBIfam" id="TIGR03696">
    <property type="entry name" value="Rhs_assc_core"/>
    <property type="match status" value="1"/>
</dbReference>
<dbReference type="EMBL" id="RLII01000025">
    <property type="protein sequence ID" value="RXE58098.1"/>
    <property type="molecule type" value="Genomic_DNA"/>
</dbReference>